<feature type="domain" description="Rho-GAP" evidence="6">
    <location>
        <begin position="558"/>
        <end position="766"/>
    </location>
</feature>
<dbReference type="OrthoDB" id="19923at2759"/>
<gene>
    <name evidence="7" type="ORF">EIN_095800</name>
</gene>
<reference evidence="7 8" key="1">
    <citation type="submission" date="2012-10" db="EMBL/GenBank/DDBJ databases">
        <authorList>
            <person name="Zafar N."/>
            <person name="Inman J."/>
            <person name="Hall N."/>
            <person name="Lorenzi H."/>
            <person name="Caler E."/>
        </authorList>
    </citation>
    <scope>NUCLEOTIDE SEQUENCE [LARGE SCALE GENOMIC DNA]</scope>
    <source>
        <strain evidence="7 8">IP1</strain>
    </source>
</reference>
<keyword evidence="2" id="KW-0343">GTPase activation</keyword>
<evidence type="ECO:0000313" key="8">
    <source>
        <dbReference type="Proteomes" id="UP000014680"/>
    </source>
</evidence>
<dbReference type="Proteomes" id="UP000014680">
    <property type="component" value="Unassembled WGS sequence"/>
</dbReference>
<dbReference type="GO" id="GO:0005096">
    <property type="term" value="F:GTPase activator activity"/>
    <property type="evidence" value="ECO:0007669"/>
    <property type="project" value="UniProtKB-KW"/>
</dbReference>
<dbReference type="PANTHER" id="PTHR23176">
    <property type="entry name" value="RHO/RAC/CDC GTPASE-ACTIVATING PROTEIN"/>
    <property type="match status" value="1"/>
</dbReference>
<keyword evidence="3" id="KW-0963">Cytoplasm</keyword>
<dbReference type="GO" id="GO:0007165">
    <property type="term" value="P:signal transduction"/>
    <property type="evidence" value="ECO:0007669"/>
    <property type="project" value="InterPro"/>
</dbReference>
<dbReference type="SMART" id="SM00324">
    <property type="entry name" value="RhoGAP"/>
    <property type="match status" value="1"/>
</dbReference>
<dbReference type="VEuPathDB" id="AmoebaDB:EIN_095800"/>
<dbReference type="AlphaFoldDB" id="A0A0A1U3K6"/>
<dbReference type="EMBL" id="KB206860">
    <property type="protein sequence ID" value="ELP87323.1"/>
    <property type="molecule type" value="Genomic_DNA"/>
</dbReference>
<dbReference type="GeneID" id="14886267"/>
<evidence type="ECO:0000256" key="1">
    <source>
        <dbReference type="ARBA" id="ARBA00004496"/>
    </source>
</evidence>
<organism evidence="7 8">
    <name type="scientific">Entamoeba invadens IP1</name>
    <dbReference type="NCBI Taxonomy" id="370355"/>
    <lineage>
        <taxon>Eukaryota</taxon>
        <taxon>Amoebozoa</taxon>
        <taxon>Evosea</taxon>
        <taxon>Archamoebae</taxon>
        <taxon>Mastigamoebida</taxon>
        <taxon>Entamoebidae</taxon>
        <taxon>Entamoeba</taxon>
    </lineage>
</organism>
<evidence type="ECO:0000256" key="4">
    <source>
        <dbReference type="ARBA" id="ARBA00037092"/>
    </source>
</evidence>
<dbReference type="KEGG" id="eiv:EIN_095800"/>
<evidence type="ECO:0000313" key="7">
    <source>
        <dbReference type="EMBL" id="ELP87323.1"/>
    </source>
</evidence>
<comment type="function">
    <text evidence="4">Rho GTPase-activating protein involved in the signal transduction pathway.</text>
</comment>
<dbReference type="InterPro" id="IPR008936">
    <property type="entry name" value="Rho_GTPase_activation_prot"/>
</dbReference>
<comment type="subcellular location">
    <subcellularLocation>
        <location evidence="1">Cytoplasm</location>
    </subcellularLocation>
</comment>
<dbReference type="OMA" id="YHKRYIT"/>
<sequence length="767" mass="87741">MLKIIEQYIGNLLEKPETHKPTIAQELSDTRMESKRALYFNILKNTLDLLNIKNKGYTQVFMSQLANDMKRMEPYQTLPLLKQETLLLTNIVNDIGYRFNSDDCLQKVVKTQSLVRGALYHKRYITHKTFNAPKFQQYNSAFLNLCDKQNHYVDNIKTLVYYFDELRAQPQFSLLNEYPYKDYNITLNAILDIESGLKNGLTDVNGTFPKVSGVGEVVLKYCEKAQDIYKELSLQGAVVMALSAFEKKNKEFKEAEAMLSKGQVYPFRYLLQSFPRNQHIAQLISMIETMRVEAKKLPEYSKENEPLQKCEDQLKKINTLISDTVALEAQMQKKDAEVEISFQNPEFSALLMKVKKEFTKTPSVVEVYLKLGLDISDIEKKRFLKERRVTVEVHPNINLFPPNLKTSPQNSSNLSLSTGGQAEKKVGNSLRPKITKRTERQKAEAKAKATGELKKEIEILTNTDLEGMKFEATLFVMNDVIFVGKMDKSEQYHVLCEIPMNGSGFSVSNYQQNKFNMGSRVVDFTMSLYNNNTTDARELFLLLREVFFVFTPPKIFGASLDDILEKEGNTTGIPFCIKSLGDYLLEPNNIQLEGLFRKSPSQDKVSQLRHILDQMPDKVTSLVEYSPHDIASTFKKFFNELEMPLFAPEIVEKLLGFLKQIDEAPEDPDSVKENKENIKKTMKDDMKPMYFKLTNFLAKVLKLTCDNEKVTLMSPKAISICVGPTIFRMSVGNTENDKDNGTAAVADTQLANKLLELLITDYTFFFG</sequence>
<dbReference type="Pfam" id="PF00620">
    <property type="entry name" value="RhoGAP"/>
    <property type="match status" value="1"/>
</dbReference>
<dbReference type="Gene3D" id="1.10.555.10">
    <property type="entry name" value="Rho GTPase activation protein"/>
    <property type="match status" value="1"/>
</dbReference>
<dbReference type="PROSITE" id="PS50238">
    <property type="entry name" value="RHOGAP"/>
    <property type="match status" value="1"/>
</dbReference>
<dbReference type="InterPro" id="IPR000198">
    <property type="entry name" value="RhoGAP_dom"/>
</dbReference>
<dbReference type="PANTHER" id="PTHR23176:SF129">
    <property type="entry name" value="RHO GTPASE ACTIVATING PROTEIN AT 16F, ISOFORM E-RELATED"/>
    <property type="match status" value="1"/>
</dbReference>
<keyword evidence="8" id="KW-1185">Reference proteome</keyword>
<protein>
    <recommendedName>
        <fullName evidence="6">Rho-GAP domain-containing protein</fullName>
    </recommendedName>
</protein>
<dbReference type="GO" id="GO:0005737">
    <property type="term" value="C:cytoplasm"/>
    <property type="evidence" value="ECO:0007669"/>
    <property type="project" value="UniProtKB-SubCell"/>
</dbReference>
<dbReference type="InterPro" id="IPR050729">
    <property type="entry name" value="Rho-GAP"/>
</dbReference>
<dbReference type="CDD" id="cd00159">
    <property type="entry name" value="RhoGAP"/>
    <property type="match status" value="1"/>
</dbReference>
<evidence type="ECO:0000256" key="5">
    <source>
        <dbReference type="SAM" id="MobiDB-lite"/>
    </source>
</evidence>
<evidence type="ECO:0000256" key="2">
    <source>
        <dbReference type="ARBA" id="ARBA00022468"/>
    </source>
</evidence>
<name>A0A0A1U3K6_ENTIV</name>
<dbReference type="RefSeq" id="XP_004254094.1">
    <property type="nucleotide sequence ID" value="XM_004254046.1"/>
</dbReference>
<evidence type="ECO:0000256" key="3">
    <source>
        <dbReference type="ARBA" id="ARBA00022490"/>
    </source>
</evidence>
<feature type="compositionally biased region" description="Polar residues" evidence="5">
    <location>
        <begin position="404"/>
        <end position="420"/>
    </location>
</feature>
<proteinExistence type="predicted"/>
<dbReference type="SUPFAM" id="SSF48350">
    <property type="entry name" value="GTPase activation domain, GAP"/>
    <property type="match status" value="1"/>
</dbReference>
<evidence type="ECO:0000259" key="6">
    <source>
        <dbReference type="PROSITE" id="PS50238"/>
    </source>
</evidence>
<feature type="region of interest" description="Disordered" evidence="5">
    <location>
        <begin position="402"/>
        <end position="427"/>
    </location>
</feature>
<accession>A0A0A1U3K6</accession>